<comment type="caution">
    <text evidence="2">The sequence shown here is derived from an EMBL/GenBank/DDBJ whole genome shotgun (WGS) entry which is preliminary data.</text>
</comment>
<dbReference type="Pfam" id="PF03478">
    <property type="entry name" value="Beta-prop_KIB1-4"/>
    <property type="match status" value="1"/>
</dbReference>
<dbReference type="OrthoDB" id="730018at2759"/>
<organism evidence="2 3">
    <name type="scientific">Kingdonia uniflora</name>
    <dbReference type="NCBI Taxonomy" id="39325"/>
    <lineage>
        <taxon>Eukaryota</taxon>
        <taxon>Viridiplantae</taxon>
        <taxon>Streptophyta</taxon>
        <taxon>Embryophyta</taxon>
        <taxon>Tracheophyta</taxon>
        <taxon>Spermatophyta</taxon>
        <taxon>Magnoliopsida</taxon>
        <taxon>Ranunculales</taxon>
        <taxon>Circaeasteraceae</taxon>
        <taxon>Kingdonia</taxon>
    </lineage>
</organism>
<dbReference type="AlphaFoldDB" id="A0A7J7NSA7"/>
<dbReference type="InterPro" id="IPR050942">
    <property type="entry name" value="F-box_BR-signaling"/>
</dbReference>
<name>A0A7J7NSA7_9MAGN</name>
<protein>
    <recommendedName>
        <fullName evidence="1">KIB1-4 beta-propeller domain-containing protein</fullName>
    </recommendedName>
</protein>
<dbReference type="PANTHER" id="PTHR44259">
    <property type="entry name" value="OS07G0183000 PROTEIN-RELATED"/>
    <property type="match status" value="1"/>
</dbReference>
<dbReference type="InterPro" id="IPR005174">
    <property type="entry name" value="KIB1-4_b-propeller"/>
</dbReference>
<reference evidence="2 3" key="1">
    <citation type="journal article" date="2020" name="IScience">
        <title>Genome Sequencing of the Endangered Kingdonia uniflora (Circaeasteraceae, Ranunculales) Reveals Potential Mechanisms of Evolutionary Specialization.</title>
        <authorList>
            <person name="Sun Y."/>
            <person name="Deng T."/>
            <person name="Zhang A."/>
            <person name="Moore M.J."/>
            <person name="Landis J.B."/>
            <person name="Lin N."/>
            <person name="Zhang H."/>
            <person name="Zhang X."/>
            <person name="Huang J."/>
            <person name="Zhang X."/>
            <person name="Sun H."/>
            <person name="Wang H."/>
        </authorList>
    </citation>
    <scope>NUCLEOTIDE SEQUENCE [LARGE SCALE GENOMIC DNA]</scope>
    <source>
        <strain evidence="2">TB1705</strain>
        <tissue evidence="2">Leaf</tissue>
    </source>
</reference>
<proteinExistence type="predicted"/>
<accession>A0A7J7NSA7</accession>
<dbReference type="EMBL" id="JACGCM010000618">
    <property type="protein sequence ID" value="KAF6170066.1"/>
    <property type="molecule type" value="Genomic_DNA"/>
</dbReference>
<feature type="domain" description="KIB1-4 beta-propeller" evidence="1">
    <location>
        <begin position="3"/>
        <end position="187"/>
    </location>
</feature>
<evidence type="ECO:0000259" key="1">
    <source>
        <dbReference type="Pfam" id="PF03478"/>
    </source>
</evidence>
<evidence type="ECO:0000313" key="3">
    <source>
        <dbReference type="Proteomes" id="UP000541444"/>
    </source>
</evidence>
<keyword evidence="3" id="KW-1185">Reference proteome</keyword>
<gene>
    <name evidence="2" type="ORF">GIB67_031324</name>
</gene>
<sequence length="222" mass="25029">MSILKAVISSHPTLDNNGDDCTIMAIIGLERTGKTKLAFCKLGDQKWSAIQDDEEREFEDLSYCNGRLYALDESSEAIVVCNIGPSLGVRQIAVQPESYSEDGSNYLIEFCGDLLHLQVKWCYEDGGRISGFKFFRLEQNNQTWSEVKSLGDYSLFLEFRGSISLLASDHPGVKPNCIYFLEYTNELLCVVFSLDNCSFEYFSVDTGCRITVVSLWVTPSLW</sequence>
<evidence type="ECO:0000313" key="2">
    <source>
        <dbReference type="EMBL" id="KAF6170066.1"/>
    </source>
</evidence>
<dbReference type="Proteomes" id="UP000541444">
    <property type="component" value="Unassembled WGS sequence"/>
</dbReference>